<dbReference type="Proteomes" id="UP001152759">
    <property type="component" value="Chromosome 6"/>
</dbReference>
<dbReference type="AlphaFoldDB" id="A0A9P0AH14"/>
<evidence type="ECO:0000256" key="3">
    <source>
        <dbReference type="ARBA" id="ARBA00023157"/>
    </source>
</evidence>
<dbReference type="GO" id="GO:0051707">
    <property type="term" value="P:response to other organism"/>
    <property type="evidence" value="ECO:0007669"/>
    <property type="project" value="UniProtKB-ARBA"/>
</dbReference>
<dbReference type="SUPFAM" id="SSF57095">
    <property type="entry name" value="Scorpion toxin-like"/>
    <property type="match status" value="1"/>
</dbReference>
<keyword evidence="2" id="KW-0964">Secreted</keyword>
<keyword evidence="3" id="KW-1015">Disulfide bond</keyword>
<dbReference type="CDD" id="cd00107">
    <property type="entry name" value="Knot1"/>
    <property type="match status" value="1"/>
</dbReference>
<dbReference type="InterPro" id="IPR003614">
    <property type="entry name" value="Knottins"/>
</dbReference>
<proteinExistence type="predicted"/>
<comment type="subcellular location">
    <subcellularLocation>
        <location evidence="1">Secreted</location>
    </subcellularLocation>
</comment>
<dbReference type="GO" id="GO:0006952">
    <property type="term" value="P:defense response"/>
    <property type="evidence" value="ECO:0007669"/>
    <property type="project" value="InterPro"/>
</dbReference>
<evidence type="ECO:0000256" key="2">
    <source>
        <dbReference type="ARBA" id="ARBA00022525"/>
    </source>
</evidence>
<organism evidence="4 5">
    <name type="scientific">Bemisia tabaci</name>
    <name type="common">Sweetpotato whitefly</name>
    <name type="synonym">Aleurodes tabaci</name>
    <dbReference type="NCBI Taxonomy" id="7038"/>
    <lineage>
        <taxon>Eukaryota</taxon>
        <taxon>Metazoa</taxon>
        <taxon>Ecdysozoa</taxon>
        <taxon>Arthropoda</taxon>
        <taxon>Hexapoda</taxon>
        <taxon>Insecta</taxon>
        <taxon>Pterygota</taxon>
        <taxon>Neoptera</taxon>
        <taxon>Paraneoptera</taxon>
        <taxon>Hemiptera</taxon>
        <taxon>Sternorrhyncha</taxon>
        <taxon>Aleyrodoidea</taxon>
        <taxon>Aleyrodidae</taxon>
        <taxon>Aleyrodinae</taxon>
        <taxon>Bemisia</taxon>
    </lineage>
</organism>
<dbReference type="GO" id="GO:0005576">
    <property type="term" value="C:extracellular region"/>
    <property type="evidence" value="ECO:0007669"/>
    <property type="project" value="UniProtKB-SubCell"/>
</dbReference>
<evidence type="ECO:0000313" key="4">
    <source>
        <dbReference type="EMBL" id="CAH0391398.1"/>
    </source>
</evidence>
<reference evidence="4" key="1">
    <citation type="submission" date="2021-12" db="EMBL/GenBank/DDBJ databases">
        <authorList>
            <person name="King R."/>
        </authorList>
    </citation>
    <scope>NUCLEOTIDE SEQUENCE</scope>
</reference>
<evidence type="ECO:0000313" key="5">
    <source>
        <dbReference type="Proteomes" id="UP001152759"/>
    </source>
</evidence>
<dbReference type="EMBL" id="OU963867">
    <property type="protein sequence ID" value="CAH0391398.1"/>
    <property type="molecule type" value="Genomic_DNA"/>
</dbReference>
<keyword evidence="5" id="KW-1185">Reference proteome</keyword>
<protein>
    <recommendedName>
        <fullName evidence="6">Defensin</fullName>
    </recommendedName>
</protein>
<dbReference type="Gene3D" id="3.30.30.10">
    <property type="entry name" value="Knottin, scorpion toxin-like"/>
    <property type="match status" value="1"/>
</dbReference>
<dbReference type="InterPro" id="IPR036574">
    <property type="entry name" value="Scorpion_toxin-like_sf"/>
</dbReference>
<evidence type="ECO:0000256" key="1">
    <source>
        <dbReference type="ARBA" id="ARBA00004613"/>
    </source>
</evidence>
<evidence type="ECO:0008006" key="6">
    <source>
        <dbReference type="Google" id="ProtNLM"/>
    </source>
</evidence>
<name>A0A9P0AH14_BEMTA</name>
<accession>A0A9P0AH14</accession>
<sequence>MREVSMLGVLPSFNLLSQRPNVTTCCLGLVVREFVQRKLEAHSSSLFCHDIPVRGITHQTIYSFTTAKMVRNIHSVFLLVCVTFLVIISSPENGAEADVYIGSCNALTTTNNYIPHCEDECRRQGFKGGHCGSFLRVNCWCEQ</sequence>
<gene>
    <name evidence="4" type="ORF">BEMITA_LOCUS10018</name>
</gene>